<dbReference type="InterPro" id="IPR051691">
    <property type="entry name" value="Metab_Enz_Cyan_OpOx_G3PDH"/>
</dbReference>
<dbReference type="Proteomes" id="UP000512167">
    <property type="component" value="Chromosome"/>
</dbReference>
<accession>A0A7L6N6H4</accession>
<gene>
    <name evidence="3" type="ORF">HF295_08315</name>
</gene>
<organism evidence="3 4">
    <name type="scientific">Hujiaoplasma nucleasis</name>
    <dbReference type="NCBI Taxonomy" id="2725268"/>
    <lineage>
        <taxon>Bacteria</taxon>
        <taxon>Bacillati</taxon>
        <taxon>Mycoplasmatota</taxon>
        <taxon>Mollicutes</taxon>
        <taxon>Candidatus Izemoplasmatales</taxon>
        <taxon>Hujiaoplasmataceae</taxon>
        <taxon>Hujiaoplasma</taxon>
    </lineage>
</organism>
<dbReference type="GO" id="GO:0016491">
    <property type="term" value="F:oxidoreductase activity"/>
    <property type="evidence" value="ECO:0007669"/>
    <property type="project" value="UniProtKB-KW"/>
</dbReference>
<proteinExistence type="predicted"/>
<dbReference type="Gene3D" id="3.50.50.60">
    <property type="entry name" value="FAD/NAD(P)-binding domain"/>
    <property type="match status" value="2"/>
</dbReference>
<protein>
    <submittedName>
        <fullName evidence="3">FAD-dependent oxidoreductase</fullName>
    </submittedName>
</protein>
<evidence type="ECO:0000256" key="1">
    <source>
        <dbReference type="ARBA" id="ARBA00023002"/>
    </source>
</evidence>
<dbReference type="RefSeq" id="WP_312031709.1">
    <property type="nucleotide sequence ID" value="NZ_CP051151.1"/>
</dbReference>
<dbReference type="EMBL" id="CP051151">
    <property type="protein sequence ID" value="QLY40857.1"/>
    <property type="molecule type" value="Genomic_DNA"/>
</dbReference>
<dbReference type="AlphaFoldDB" id="A0A7L6N6H4"/>
<evidence type="ECO:0000313" key="3">
    <source>
        <dbReference type="EMBL" id="QLY40857.1"/>
    </source>
</evidence>
<feature type="domain" description="FAD/NAD(P)-binding" evidence="2">
    <location>
        <begin position="3"/>
        <end position="305"/>
    </location>
</feature>
<dbReference type="PANTHER" id="PTHR42949">
    <property type="entry name" value="ANAEROBIC GLYCEROL-3-PHOSPHATE DEHYDROGENASE SUBUNIT B"/>
    <property type="match status" value="1"/>
</dbReference>
<dbReference type="KEGG" id="tbk:HF295_08315"/>
<dbReference type="PANTHER" id="PTHR42949:SF3">
    <property type="entry name" value="ANAEROBIC GLYCEROL-3-PHOSPHATE DEHYDROGENASE SUBUNIT B"/>
    <property type="match status" value="1"/>
</dbReference>
<sequence>MIDCIVIGGGAGGLAAAIEIKRLGHNVLLIEREDKLGGILNQCIHNGFGLEIFKEEYTGPEYADKYIKLFLREKINYLIDTTVIDLYKEEDIFIVKTSSETLGIREYKSKSICLSTGSYERTRGQISIPGDRPYGVITAGSAQRYINIDGYMTGKRVFILGSGDIGLIMARRMTLEGAKVLGVAEIMPYSNGLNRNIVQCLNDFDIPLYLSHTVTNIKADDSNHLKEIRVMKVDDSFNVIKDTEIDFQVDTLLLSVGLIPDIILLDQLDVEIDPLTKSVKVDQSNQTSIEGLFVCGNALQIHDLVDNVSKESQRTGKAIDLYLRNTNHSNKKISFIPGVNIAYLTPQYIDFSNPNEKVVVSFRPKKKIEKSLLKVIQNDRIVYEKKKMFLLPAEMETIELDILHFDENQPITLELEVIS</sequence>
<dbReference type="SUPFAM" id="SSF51905">
    <property type="entry name" value="FAD/NAD(P)-binding domain"/>
    <property type="match status" value="1"/>
</dbReference>
<dbReference type="InterPro" id="IPR023753">
    <property type="entry name" value="FAD/NAD-binding_dom"/>
</dbReference>
<keyword evidence="1" id="KW-0560">Oxidoreductase</keyword>
<dbReference type="PRINTS" id="PR00368">
    <property type="entry name" value="FADPNR"/>
</dbReference>
<name>A0A7L6N6H4_9MOLU</name>
<evidence type="ECO:0000313" key="4">
    <source>
        <dbReference type="Proteomes" id="UP000512167"/>
    </source>
</evidence>
<evidence type="ECO:0000259" key="2">
    <source>
        <dbReference type="Pfam" id="PF07992"/>
    </source>
</evidence>
<keyword evidence="4" id="KW-1185">Reference proteome</keyword>
<reference evidence="3 4" key="1">
    <citation type="submission" date="2020-04" db="EMBL/GenBank/DDBJ databases">
        <authorList>
            <person name="Zheng R.K."/>
            <person name="Sun C.M."/>
        </authorList>
    </citation>
    <scope>NUCLEOTIDE SEQUENCE [LARGE SCALE GENOMIC DNA]</scope>
    <source>
        <strain evidence="4">zrk29</strain>
    </source>
</reference>
<dbReference type="PRINTS" id="PR00411">
    <property type="entry name" value="PNDRDTASEI"/>
</dbReference>
<dbReference type="InterPro" id="IPR036188">
    <property type="entry name" value="FAD/NAD-bd_sf"/>
</dbReference>
<dbReference type="Pfam" id="PF07992">
    <property type="entry name" value="Pyr_redox_2"/>
    <property type="match status" value="1"/>
</dbReference>